<gene>
    <name evidence="1" type="primary">104</name>
</gene>
<evidence type="ECO:0000313" key="1">
    <source>
        <dbReference type="EMBL" id="ACV50126.1"/>
    </source>
</evidence>
<organism evidence="1 2">
    <name type="scientific">Delftia phage PhiW-14</name>
    <name type="common">Deftia acidovorans bacteriophage phiW-14</name>
    <dbReference type="NCBI Taxonomy" id="665032"/>
    <lineage>
        <taxon>Viruses</taxon>
        <taxon>Duplodnaviria</taxon>
        <taxon>Heunggongvirae</taxon>
        <taxon>Uroviricota</taxon>
        <taxon>Caudoviricetes</taxon>
        <taxon>Ionavirus</taxon>
        <taxon>Ionavirus W14</taxon>
    </lineage>
</organism>
<dbReference type="KEGG" id="vg:8684052"/>
<proteinExistence type="predicted"/>
<dbReference type="RefSeq" id="YP_003358958.1">
    <property type="nucleotide sequence ID" value="NC_013697.1"/>
</dbReference>
<dbReference type="Proteomes" id="UP000008986">
    <property type="component" value="Segment"/>
</dbReference>
<accession>C9DG75</accession>
<evidence type="ECO:0000313" key="2">
    <source>
        <dbReference type="Proteomes" id="UP000008986"/>
    </source>
</evidence>
<dbReference type="GeneID" id="8684052"/>
<protein>
    <submittedName>
        <fullName evidence="1">Uncharacterized protein</fullName>
    </submittedName>
</protein>
<sequence>MAFLKATERPVSFQYGKPPHRGWWYARYHTMDDVSVVGWRWWDGENWGWWRGEDSEFGLPSGCVAPKDHVLIEQRITHGRRDCISWSWHWPGNATQARVNPDTMECTGSGPEPDIDVLIAIDEFRLKQYW</sequence>
<dbReference type="EMBL" id="GQ357915">
    <property type="protein sequence ID" value="ACV50126.1"/>
    <property type="molecule type" value="Genomic_DNA"/>
</dbReference>
<reference evidence="2" key="1">
    <citation type="submission" date="2009-07" db="EMBL/GenBank/DDBJ databases">
        <authorList>
            <person name="Kropinski A.M."/>
            <person name="Villegas A."/>
            <person name="Lingohr E.J."/>
        </authorList>
    </citation>
    <scope>NUCLEOTIDE SEQUENCE [LARGE SCALE GENOMIC DNA]</scope>
</reference>
<organismHost>
    <name type="scientific">Delftia acidovorans</name>
    <name type="common">Pseudomonas acidovorans</name>
    <name type="synonym">Comamonas acidovorans</name>
    <dbReference type="NCBI Taxonomy" id="80866"/>
</organismHost>
<keyword evidence="2" id="KW-1185">Reference proteome</keyword>
<name>C9DG75_BPW14</name>